<evidence type="ECO:0000256" key="2">
    <source>
        <dbReference type="ARBA" id="ARBA00011900"/>
    </source>
</evidence>
<evidence type="ECO:0000259" key="6">
    <source>
        <dbReference type="Pfam" id="PF02384"/>
    </source>
</evidence>
<keyword evidence="4" id="KW-0808">Transferase</keyword>
<keyword evidence="3 7" id="KW-0489">Methyltransferase</keyword>
<sequence>MFDAAGDVGASAVLCIDRVPTVCLVDSAQLKGDENAQANQIRRFCERLWNQNLARIVLVAADDYVDAWSVDDPQAPRERIVAEGGEKLADFSFQGLLSGEILKNRATWFDPHKRVDKTLLDNVRVLVERLSGAVTANIARELTASVIFVAYLEDREIITDAYRASRNVSTLIELLEKGDVSGLERLFGQLQKDFNGDFLATDGRKEGMWRGLPSNAFEDLHQFLRRTVLRSGQTAFWRYNFAQIPIELIAGIYETFLGQKAAAETEAGESATGKRKQGAYYTPRLLSDWVVEQALAGRNPLEQRIFDGACGSGMLLTAAFRRLMRAQRAAALPKDDDNNHDFAARCSLLLGHIFGSDIDEDACRLTAFSLYLALLSDLAPRDLELLRKGGHKLPSLKKNIRSNGHGNFFSQKSEAINREQYTVFLSNPPWREMPPGDPETAVVEAWAERQPATVHWPKRQIAAAFALAAAESLSASGRVAMILPIGLFISAEPSTRRFRANLLSRYKIKRITNFADMRRLIFVDADHPFVVMIATRRAEAVDDLSVEQFEYWTPKTDIALAFGRLTLHGADRTIMRATALIDETPHLRLRYWGTLQDLALLERLWQFGSVNDLRARFGWEKGKGFHRVDNDRRVPQHLRSVSPSRWLLTHKFLKAERIPGDLPIVDRLCLERFPYERIAREPDELRRNFKGPRVIWPDGTHPENGVKAVFAEDPFSFQHSVGVLSAPDTETGRLEARFLTAYMRSSMGTWLSLLLSPSVAAERPKLHVNELLSWPYWPVASIHNRKKPKPF</sequence>
<gene>
    <name evidence="7" type="ORF">SAMN05444123_102518</name>
</gene>
<dbReference type="InterPro" id="IPR050953">
    <property type="entry name" value="N4_N6_ade-DNA_methylase"/>
</dbReference>
<evidence type="ECO:0000313" key="7">
    <source>
        <dbReference type="EMBL" id="SEO40083.1"/>
    </source>
</evidence>
<dbReference type="GO" id="GO:0008170">
    <property type="term" value="F:N-methyltransferase activity"/>
    <property type="evidence" value="ECO:0007669"/>
    <property type="project" value="InterPro"/>
</dbReference>
<dbReference type="Proteomes" id="UP000199615">
    <property type="component" value="Unassembled WGS sequence"/>
</dbReference>
<evidence type="ECO:0000256" key="4">
    <source>
        <dbReference type="ARBA" id="ARBA00022679"/>
    </source>
</evidence>
<evidence type="ECO:0000256" key="3">
    <source>
        <dbReference type="ARBA" id="ARBA00022603"/>
    </source>
</evidence>
<dbReference type="GO" id="GO:0003677">
    <property type="term" value="F:DNA binding"/>
    <property type="evidence" value="ECO:0007669"/>
    <property type="project" value="InterPro"/>
</dbReference>
<dbReference type="PANTHER" id="PTHR33841">
    <property type="entry name" value="DNA METHYLTRANSFERASE YEEA-RELATED"/>
    <property type="match status" value="1"/>
</dbReference>
<comment type="catalytic activity">
    <reaction evidence="5">
        <text>a 2'-deoxyadenosine in DNA + S-adenosyl-L-methionine = an N(6)-methyl-2'-deoxyadenosine in DNA + S-adenosyl-L-homocysteine + H(+)</text>
        <dbReference type="Rhea" id="RHEA:15197"/>
        <dbReference type="Rhea" id="RHEA-COMP:12418"/>
        <dbReference type="Rhea" id="RHEA-COMP:12419"/>
        <dbReference type="ChEBI" id="CHEBI:15378"/>
        <dbReference type="ChEBI" id="CHEBI:57856"/>
        <dbReference type="ChEBI" id="CHEBI:59789"/>
        <dbReference type="ChEBI" id="CHEBI:90615"/>
        <dbReference type="ChEBI" id="CHEBI:90616"/>
        <dbReference type="EC" id="2.1.1.72"/>
    </reaction>
</comment>
<dbReference type="GO" id="GO:0009007">
    <property type="term" value="F:site-specific DNA-methyltransferase (adenine-specific) activity"/>
    <property type="evidence" value="ECO:0007669"/>
    <property type="project" value="UniProtKB-EC"/>
</dbReference>
<evidence type="ECO:0000256" key="1">
    <source>
        <dbReference type="ARBA" id="ARBA00006594"/>
    </source>
</evidence>
<dbReference type="InterPro" id="IPR029063">
    <property type="entry name" value="SAM-dependent_MTases_sf"/>
</dbReference>
<dbReference type="EC" id="2.1.1.72" evidence="2"/>
<comment type="similarity">
    <text evidence="1">Belongs to the N(4)/N(6)-methyltransferase family.</text>
</comment>
<dbReference type="PANTHER" id="PTHR33841:SF1">
    <property type="entry name" value="DNA METHYLTRANSFERASE A"/>
    <property type="match status" value="1"/>
</dbReference>
<dbReference type="AlphaFoldDB" id="A0A1H8PEV5"/>
<reference evidence="8" key="1">
    <citation type="submission" date="2016-10" db="EMBL/GenBank/DDBJ databases">
        <authorList>
            <person name="Varghese N."/>
            <person name="Submissions S."/>
        </authorList>
    </citation>
    <scope>NUCLEOTIDE SEQUENCE [LARGE SCALE GENOMIC DNA]</scope>
    <source>
        <strain evidence="8">DSM 123</strain>
    </source>
</reference>
<dbReference type="Pfam" id="PF02384">
    <property type="entry name" value="N6_Mtase"/>
    <property type="match status" value="1"/>
</dbReference>
<proteinExistence type="inferred from homology"/>
<dbReference type="EMBL" id="FODT01000002">
    <property type="protein sequence ID" value="SEO40083.1"/>
    <property type="molecule type" value="Genomic_DNA"/>
</dbReference>
<dbReference type="SUPFAM" id="SSF53335">
    <property type="entry name" value="S-adenosyl-L-methionine-dependent methyltransferases"/>
    <property type="match status" value="1"/>
</dbReference>
<name>A0A1H8PEV5_9BRAD</name>
<organism evidence="7 8">
    <name type="scientific">Rhodopseudomonas pseudopalustris</name>
    <dbReference type="NCBI Taxonomy" id="1513892"/>
    <lineage>
        <taxon>Bacteria</taxon>
        <taxon>Pseudomonadati</taxon>
        <taxon>Pseudomonadota</taxon>
        <taxon>Alphaproteobacteria</taxon>
        <taxon>Hyphomicrobiales</taxon>
        <taxon>Nitrobacteraceae</taxon>
        <taxon>Rhodopseudomonas</taxon>
    </lineage>
</organism>
<accession>A0A1H8PEV5</accession>
<evidence type="ECO:0000313" key="8">
    <source>
        <dbReference type="Proteomes" id="UP000199615"/>
    </source>
</evidence>
<dbReference type="GO" id="GO:0032259">
    <property type="term" value="P:methylation"/>
    <property type="evidence" value="ECO:0007669"/>
    <property type="project" value="UniProtKB-KW"/>
</dbReference>
<keyword evidence="8" id="KW-1185">Reference proteome</keyword>
<dbReference type="InterPro" id="IPR003356">
    <property type="entry name" value="DNA_methylase_A-5"/>
</dbReference>
<evidence type="ECO:0000256" key="5">
    <source>
        <dbReference type="ARBA" id="ARBA00047942"/>
    </source>
</evidence>
<feature type="domain" description="DNA methylase adenine-specific" evidence="6">
    <location>
        <begin position="248"/>
        <end position="536"/>
    </location>
</feature>
<dbReference type="PRINTS" id="PR00507">
    <property type="entry name" value="N12N6MTFRASE"/>
</dbReference>
<protein>
    <recommendedName>
        <fullName evidence="2">site-specific DNA-methyltransferase (adenine-specific)</fullName>
        <ecNumber evidence="2">2.1.1.72</ecNumber>
    </recommendedName>
</protein>
<dbReference type="Gene3D" id="3.40.50.150">
    <property type="entry name" value="Vaccinia Virus protein VP39"/>
    <property type="match status" value="1"/>
</dbReference>